<dbReference type="PANTHER" id="PTHR33103:SF43">
    <property type="entry name" value="DUF674 FAMILY PROTEIN"/>
    <property type="match status" value="1"/>
</dbReference>
<dbReference type="PANTHER" id="PTHR33103">
    <property type="entry name" value="OS01G0153900 PROTEIN"/>
    <property type="match status" value="1"/>
</dbReference>
<evidence type="ECO:0000313" key="5">
    <source>
        <dbReference type="Proteomes" id="UP000265566"/>
    </source>
</evidence>
<dbReference type="AlphaFoldDB" id="A0A072U064"/>
<evidence type="ECO:0000313" key="3">
    <source>
        <dbReference type="EnsemblPlants" id="KEH23012"/>
    </source>
</evidence>
<reference evidence="1 4" key="1">
    <citation type="journal article" date="2011" name="Nature">
        <title>The Medicago genome provides insight into the evolution of rhizobial symbioses.</title>
        <authorList>
            <person name="Young N.D."/>
            <person name="Debelle F."/>
            <person name="Oldroyd G.E."/>
            <person name="Geurts R."/>
            <person name="Cannon S.B."/>
            <person name="Udvardi M.K."/>
            <person name="Benedito V.A."/>
            <person name="Mayer K.F."/>
            <person name="Gouzy J."/>
            <person name="Schoof H."/>
            <person name="Van de Peer Y."/>
            <person name="Proost S."/>
            <person name="Cook D.R."/>
            <person name="Meyers B.C."/>
            <person name="Spannagl M."/>
            <person name="Cheung F."/>
            <person name="De Mita S."/>
            <person name="Krishnakumar V."/>
            <person name="Gundlach H."/>
            <person name="Zhou S."/>
            <person name="Mudge J."/>
            <person name="Bharti A.K."/>
            <person name="Murray J.D."/>
            <person name="Naoumkina M.A."/>
            <person name="Rosen B."/>
            <person name="Silverstein K.A."/>
            <person name="Tang H."/>
            <person name="Rombauts S."/>
            <person name="Zhao P.X."/>
            <person name="Zhou P."/>
            <person name="Barbe V."/>
            <person name="Bardou P."/>
            <person name="Bechner M."/>
            <person name="Bellec A."/>
            <person name="Berger A."/>
            <person name="Berges H."/>
            <person name="Bidwell S."/>
            <person name="Bisseling T."/>
            <person name="Choisne N."/>
            <person name="Couloux A."/>
            <person name="Denny R."/>
            <person name="Deshpande S."/>
            <person name="Dai X."/>
            <person name="Doyle J.J."/>
            <person name="Dudez A.M."/>
            <person name="Farmer A.D."/>
            <person name="Fouteau S."/>
            <person name="Franken C."/>
            <person name="Gibelin C."/>
            <person name="Gish J."/>
            <person name="Goldstein S."/>
            <person name="Gonzalez A.J."/>
            <person name="Green P.J."/>
            <person name="Hallab A."/>
            <person name="Hartog M."/>
            <person name="Hua A."/>
            <person name="Humphray S.J."/>
            <person name="Jeong D.H."/>
            <person name="Jing Y."/>
            <person name="Jocker A."/>
            <person name="Kenton S.M."/>
            <person name="Kim D.J."/>
            <person name="Klee K."/>
            <person name="Lai H."/>
            <person name="Lang C."/>
            <person name="Lin S."/>
            <person name="Macmil S.L."/>
            <person name="Magdelenat G."/>
            <person name="Matthews L."/>
            <person name="McCorrison J."/>
            <person name="Monaghan E.L."/>
            <person name="Mun J.H."/>
            <person name="Najar F.Z."/>
            <person name="Nicholson C."/>
            <person name="Noirot C."/>
            <person name="O'Bleness M."/>
            <person name="Paule C.R."/>
            <person name="Poulain J."/>
            <person name="Prion F."/>
            <person name="Qin B."/>
            <person name="Qu C."/>
            <person name="Retzel E.F."/>
            <person name="Riddle C."/>
            <person name="Sallet E."/>
            <person name="Samain S."/>
            <person name="Samson N."/>
            <person name="Sanders I."/>
            <person name="Saurat O."/>
            <person name="Scarpelli C."/>
            <person name="Schiex T."/>
            <person name="Segurens B."/>
            <person name="Severin A.J."/>
            <person name="Sherrier D.J."/>
            <person name="Shi R."/>
            <person name="Sims S."/>
            <person name="Singer S.R."/>
            <person name="Sinharoy S."/>
            <person name="Sterck L."/>
            <person name="Viollet A."/>
            <person name="Wang B.B."/>
            <person name="Wang K."/>
            <person name="Wang M."/>
            <person name="Wang X."/>
            <person name="Warfsmann J."/>
            <person name="Weissenbach J."/>
            <person name="White D.D."/>
            <person name="White J.D."/>
            <person name="Wiley G.B."/>
            <person name="Wincker P."/>
            <person name="Xing Y."/>
            <person name="Yang L."/>
            <person name="Yao Z."/>
            <person name="Ying F."/>
            <person name="Zhai J."/>
            <person name="Zhou L."/>
            <person name="Zuber A."/>
            <person name="Denarie J."/>
            <person name="Dixon R.A."/>
            <person name="May G.D."/>
            <person name="Schwartz D.C."/>
            <person name="Rogers J."/>
            <person name="Quetier F."/>
            <person name="Town C.D."/>
            <person name="Roe B.A."/>
        </authorList>
    </citation>
    <scope>NUCLEOTIDE SEQUENCE [LARGE SCALE GENOMIC DNA]</scope>
    <source>
        <strain evidence="1">A17</strain>
        <strain evidence="3 4">cv. Jemalong A17</strain>
    </source>
</reference>
<sequence length="485" mass="54250">MASTTQKDEYVQLKLLVNEETNKVVFAEAEKDFVDILCSFLTLPLGTIARLSQMDSSMGPVKIGCLNSLYQSVAGLDECLCTETNKEMLLYPRNSSEDYCGTLKLNIDDVEPTEYFMSANKHCGSESDCECDYFPANIHGKCGRCSSCCNCPVFLRPFYKGFVNSIATFVITDDLIIMPNSMVHTSFSLLQNSGIATSSAKEMTVNVTKEKVLDLLKCALVSLSPLTDVFLGKKPSIQRYLFSAGTFKNNRYIQSILQLVIRKSDGKILFAHAEQDFADLLVSFLTFPLGGVVSNLRGYGSIGSVGELYKSIFKLDIRKYLMTKEAKMRLVHPHLSSEFKLSKNILPIKTERRHFYCYYQGESYKKSIINDQFFVTDEYRSDEKKCETIDLIKGNSLKRSASDEGYLKGPRTYLVTDELVIGPSSSSISALLLINRLQVPLEDLKEKIVTIGVKECFSILEAALTTTSALTNGLNHLLTKVKEEK</sequence>
<reference evidence="3" key="3">
    <citation type="submission" date="2015-04" db="UniProtKB">
        <authorList>
            <consortium name="EnsemblPlants"/>
        </authorList>
    </citation>
    <scope>IDENTIFICATION</scope>
    <source>
        <strain evidence="3">cv. Jemalong A17</strain>
    </source>
</reference>
<dbReference type="EMBL" id="PSQE01000007">
    <property type="protein sequence ID" value="RHN46219.1"/>
    <property type="molecule type" value="Genomic_DNA"/>
</dbReference>
<dbReference type="Pfam" id="PF05056">
    <property type="entry name" value="DUF674"/>
    <property type="match status" value="1"/>
</dbReference>
<reference evidence="2" key="5">
    <citation type="journal article" date="2018" name="Nat. Plants">
        <title>Whole-genome landscape of Medicago truncatula symbiotic genes.</title>
        <authorList>
            <person name="Pecrix Y."/>
            <person name="Gamas P."/>
            <person name="Carrere S."/>
        </authorList>
    </citation>
    <scope>NUCLEOTIDE SEQUENCE</scope>
    <source>
        <tissue evidence="2">Leaves</tissue>
    </source>
</reference>
<dbReference type="EMBL" id="CM001223">
    <property type="protein sequence ID" value="KEH23012.1"/>
    <property type="molecule type" value="Genomic_DNA"/>
</dbReference>
<dbReference type="InterPro" id="IPR007750">
    <property type="entry name" value="DUF674"/>
</dbReference>
<protein>
    <submittedName>
        <fullName evidence="1">MZB10.14 protein</fullName>
    </submittedName>
</protein>
<proteinExistence type="predicted"/>
<accession>A0A072U064</accession>
<reference evidence="5" key="4">
    <citation type="journal article" date="2018" name="Nat. Plants">
        <title>Whole-genome landscape of Medicago truncatula symbiotic genes.</title>
        <authorList>
            <person name="Pecrix Y."/>
            <person name="Staton S.E."/>
            <person name="Sallet E."/>
            <person name="Lelandais-Briere C."/>
            <person name="Moreau S."/>
            <person name="Carrere S."/>
            <person name="Blein T."/>
            <person name="Jardinaud M.F."/>
            <person name="Latrasse D."/>
            <person name="Zouine M."/>
            <person name="Zahm M."/>
            <person name="Kreplak J."/>
            <person name="Mayjonade B."/>
            <person name="Satge C."/>
            <person name="Perez M."/>
            <person name="Cauet S."/>
            <person name="Marande W."/>
            <person name="Chantry-Darmon C."/>
            <person name="Lopez-Roques C."/>
            <person name="Bouchez O."/>
            <person name="Berard A."/>
            <person name="Debelle F."/>
            <person name="Munos S."/>
            <person name="Bendahmane A."/>
            <person name="Berges H."/>
            <person name="Niebel A."/>
            <person name="Buitink J."/>
            <person name="Frugier F."/>
            <person name="Benhamed M."/>
            <person name="Crespi M."/>
            <person name="Gouzy J."/>
            <person name="Gamas P."/>
        </authorList>
    </citation>
    <scope>NUCLEOTIDE SEQUENCE [LARGE SCALE GENOMIC DNA]</scope>
    <source>
        <strain evidence="5">cv. Jemalong A17</strain>
    </source>
</reference>
<reference evidence="1 4" key="2">
    <citation type="journal article" date="2014" name="BMC Genomics">
        <title>An improved genome release (version Mt4.0) for the model legume Medicago truncatula.</title>
        <authorList>
            <person name="Tang H."/>
            <person name="Krishnakumar V."/>
            <person name="Bidwell S."/>
            <person name="Rosen B."/>
            <person name="Chan A."/>
            <person name="Zhou S."/>
            <person name="Gentzbittel L."/>
            <person name="Childs K.L."/>
            <person name="Yandell M."/>
            <person name="Gundlach H."/>
            <person name="Mayer K.F."/>
            <person name="Schwartz D.C."/>
            <person name="Town C.D."/>
        </authorList>
    </citation>
    <scope>GENOME REANNOTATION</scope>
    <source>
        <strain evidence="1">A17</strain>
        <strain evidence="3 4">cv. Jemalong A17</strain>
    </source>
</reference>
<evidence type="ECO:0000313" key="4">
    <source>
        <dbReference type="Proteomes" id="UP000002051"/>
    </source>
</evidence>
<organism evidence="1 4">
    <name type="scientific">Medicago truncatula</name>
    <name type="common">Barrel medic</name>
    <name type="synonym">Medicago tribuloides</name>
    <dbReference type="NCBI Taxonomy" id="3880"/>
    <lineage>
        <taxon>Eukaryota</taxon>
        <taxon>Viridiplantae</taxon>
        <taxon>Streptophyta</taxon>
        <taxon>Embryophyta</taxon>
        <taxon>Tracheophyta</taxon>
        <taxon>Spermatophyta</taxon>
        <taxon>Magnoliopsida</taxon>
        <taxon>eudicotyledons</taxon>
        <taxon>Gunneridae</taxon>
        <taxon>Pentapetalae</taxon>
        <taxon>rosids</taxon>
        <taxon>fabids</taxon>
        <taxon>Fabales</taxon>
        <taxon>Fabaceae</taxon>
        <taxon>Papilionoideae</taxon>
        <taxon>50 kb inversion clade</taxon>
        <taxon>NPAAA clade</taxon>
        <taxon>Hologalegina</taxon>
        <taxon>IRL clade</taxon>
        <taxon>Trifolieae</taxon>
        <taxon>Medicago</taxon>
    </lineage>
</organism>
<dbReference type="Proteomes" id="UP000002051">
    <property type="component" value="Unassembled WGS sequence"/>
</dbReference>
<dbReference type="EnsemblPlants" id="KEH23012">
    <property type="protein sequence ID" value="KEH23012"/>
    <property type="gene ID" value="MTR_7g063820"/>
</dbReference>
<dbReference type="Gramene" id="rna40673">
    <property type="protein sequence ID" value="RHN46219.1"/>
    <property type="gene ID" value="gene40673"/>
</dbReference>
<name>A0A072U064_MEDTR</name>
<dbReference type="Proteomes" id="UP000265566">
    <property type="component" value="Chromosome 7"/>
</dbReference>
<dbReference type="HOGENOM" id="CLU_030757_1_1_1"/>
<evidence type="ECO:0000313" key="2">
    <source>
        <dbReference type="EMBL" id="RHN46219.1"/>
    </source>
</evidence>
<gene>
    <name evidence="1" type="ordered locus">MTR_7g063820</name>
    <name evidence="2" type="ORF">MtrunA17_Chr7g0239831</name>
</gene>
<evidence type="ECO:0000313" key="1">
    <source>
        <dbReference type="EMBL" id="KEH23012.1"/>
    </source>
</evidence>
<keyword evidence="4" id="KW-1185">Reference proteome</keyword>
<dbReference type="STRING" id="3880.A0A072U064"/>